<dbReference type="AlphaFoldDB" id="A0A1A9VW62"/>
<sequence length="141" mass="15612">MVPYLTNWGLETNSRADNRLIADKLRTNYCLNTKKYLLEATISIPCSAGIEINTPIKTTLGMTPSVNCKIALSPGASAPKWNSKLVTEGVSIFTEVCVEINLEYAPFQPPDGAPSRFYNFNTAELAIFITNGIFLILFHKH</sequence>
<evidence type="ECO:0000313" key="1">
    <source>
        <dbReference type="EnsemblMetazoa" id="GAUT049572-PA"/>
    </source>
</evidence>
<dbReference type="EnsemblMetazoa" id="GAUT049572-RA">
    <property type="protein sequence ID" value="GAUT049572-PA"/>
    <property type="gene ID" value="GAUT049572"/>
</dbReference>
<organism evidence="1 2">
    <name type="scientific">Glossina austeni</name>
    <name type="common">Savannah tsetse fly</name>
    <dbReference type="NCBI Taxonomy" id="7395"/>
    <lineage>
        <taxon>Eukaryota</taxon>
        <taxon>Metazoa</taxon>
        <taxon>Ecdysozoa</taxon>
        <taxon>Arthropoda</taxon>
        <taxon>Hexapoda</taxon>
        <taxon>Insecta</taxon>
        <taxon>Pterygota</taxon>
        <taxon>Neoptera</taxon>
        <taxon>Endopterygota</taxon>
        <taxon>Diptera</taxon>
        <taxon>Brachycera</taxon>
        <taxon>Muscomorpha</taxon>
        <taxon>Hippoboscoidea</taxon>
        <taxon>Glossinidae</taxon>
        <taxon>Glossina</taxon>
    </lineage>
</organism>
<name>A0A1A9VW62_GLOAU</name>
<accession>A0A1A9VW62</accession>
<dbReference type="VEuPathDB" id="VectorBase:GAUT049572"/>
<protein>
    <submittedName>
        <fullName evidence="1">Uncharacterized protein</fullName>
    </submittedName>
</protein>
<dbReference type="Proteomes" id="UP000078200">
    <property type="component" value="Unassembled WGS sequence"/>
</dbReference>
<keyword evidence="2" id="KW-1185">Reference proteome</keyword>
<reference evidence="1" key="1">
    <citation type="submission" date="2020-05" db="UniProtKB">
        <authorList>
            <consortium name="EnsemblMetazoa"/>
        </authorList>
    </citation>
    <scope>IDENTIFICATION</scope>
    <source>
        <strain evidence="1">TTRI</strain>
    </source>
</reference>
<evidence type="ECO:0000313" key="2">
    <source>
        <dbReference type="Proteomes" id="UP000078200"/>
    </source>
</evidence>
<proteinExistence type="predicted"/>